<evidence type="ECO:0000259" key="2">
    <source>
        <dbReference type="PROSITE" id="PS51228"/>
    </source>
</evidence>
<dbReference type="PANTHER" id="PTHR23310">
    <property type="entry name" value="ACYL-COA-BINDING PROTEIN, ACBP"/>
    <property type="match status" value="1"/>
</dbReference>
<dbReference type="Gene3D" id="1.20.80.10">
    <property type="match status" value="1"/>
</dbReference>
<dbReference type="InterPro" id="IPR035984">
    <property type="entry name" value="Acyl-CoA-binding_sf"/>
</dbReference>
<dbReference type="GO" id="GO:0000062">
    <property type="term" value="F:fatty-acyl-CoA binding"/>
    <property type="evidence" value="ECO:0007669"/>
    <property type="project" value="InterPro"/>
</dbReference>
<keyword evidence="1" id="KW-0446">Lipid-binding</keyword>
<dbReference type="PRINTS" id="PR00689">
    <property type="entry name" value="ACOABINDINGP"/>
</dbReference>
<accession>A0A6G9YV18</accession>
<dbReference type="Proteomes" id="UP000500953">
    <property type="component" value="Chromosome"/>
</dbReference>
<dbReference type="Pfam" id="PF00887">
    <property type="entry name" value="ACBP"/>
    <property type="match status" value="1"/>
</dbReference>
<feature type="domain" description="ACB" evidence="2">
    <location>
        <begin position="4"/>
        <end position="89"/>
    </location>
</feature>
<proteinExistence type="predicted"/>
<evidence type="ECO:0000256" key="1">
    <source>
        <dbReference type="ARBA" id="ARBA00023121"/>
    </source>
</evidence>
<reference evidence="3 4" key="1">
    <citation type="journal article" date="2019" name="ACS Chem. Biol.">
        <title>Identification and Mobilization of a Cryptic Antibiotic Biosynthesis Gene Locus from a Human-Pathogenic Nocardia Isolate.</title>
        <authorList>
            <person name="Herisse M."/>
            <person name="Ishida K."/>
            <person name="Porter J.L."/>
            <person name="Howden B."/>
            <person name="Hertweck C."/>
            <person name="Stinear T.P."/>
            <person name="Pidot S.J."/>
        </authorList>
    </citation>
    <scope>NUCLEOTIDE SEQUENCE [LARGE SCALE GENOMIC DNA]</scope>
    <source>
        <strain evidence="3 4">AUSMDU00012715</strain>
    </source>
</reference>
<dbReference type="InterPro" id="IPR014352">
    <property type="entry name" value="FERM/acyl-CoA-bd_prot_sf"/>
</dbReference>
<dbReference type="AlphaFoldDB" id="A0A6G9YV18"/>
<name>A0A6G9YV18_9NOCA</name>
<organism evidence="3 4">
    <name type="scientific">Nocardia terpenica</name>
    <dbReference type="NCBI Taxonomy" id="455432"/>
    <lineage>
        <taxon>Bacteria</taxon>
        <taxon>Bacillati</taxon>
        <taxon>Actinomycetota</taxon>
        <taxon>Actinomycetes</taxon>
        <taxon>Mycobacteriales</taxon>
        <taxon>Nocardiaceae</taxon>
        <taxon>Nocardia</taxon>
    </lineage>
</organism>
<dbReference type="PANTHER" id="PTHR23310:SF62">
    <property type="entry name" value="ACYL-COA BINDING PROTEIN 1, ISOFORM A"/>
    <property type="match status" value="1"/>
</dbReference>
<gene>
    <name evidence="3" type="ORF">F6W96_00065</name>
</gene>
<dbReference type="SUPFAM" id="SSF47027">
    <property type="entry name" value="Acyl-CoA binding protein"/>
    <property type="match status" value="1"/>
</dbReference>
<dbReference type="GO" id="GO:0006631">
    <property type="term" value="P:fatty acid metabolic process"/>
    <property type="evidence" value="ECO:0007669"/>
    <property type="project" value="TreeGrafter"/>
</dbReference>
<evidence type="ECO:0000313" key="4">
    <source>
        <dbReference type="Proteomes" id="UP000500953"/>
    </source>
</evidence>
<dbReference type="PROSITE" id="PS51228">
    <property type="entry name" value="ACB_2"/>
    <property type="match status" value="1"/>
</dbReference>
<protein>
    <submittedName>
        <fullName evidence="3">Acyl-CoA-binding protein</fullName>
    </submittedName>
</protein>
<dbReference type="RefSeq" id="WP_167484382.1">
    <property type="nucleotide sequence ID" value="NZ_CP046173.1"/>
</dbReference>
<dbReference type="InterPro" id="IPR000582">
    <property type="entry name" value="Acyl-CoA-binding_protein"/>
</dbReference>
<sequence length="89" mass="10467">MSDLDTRFAKARKDVQQLSMPLSASSRLELYALFRQATEGDIRSNPPRFNDIIGWHRYDARERLKGMAKHDAKEQYIELVNRLKNAETW</sequence>
<evidence type="ECO:0000313" key="3">
    <source>
        <dbReference type="EMBL" id="QIS16951.1"/>
    </source>
</evidence>
<dbReference type="EMBL" id="CP046173">
    <property type="protein sequence ID" value="QIS16951.1"/>
    <property type="molecule type" value="Genomic_DNA"/>
</dbReference>